<dbReference type="PANTHER" id="PTHR24421:SF63">
    <property type="entry name" value="SENSOR HISTIDINE KINASE DESK"/>
    <property type="match status" value="1"/>
</dbReference>
<proteinExistence type="predicted"/>
<sequence length="385" mass="41690">MKPALAGPPPQHSLNEHEPQRWWGLLYLIFVFLPLFFIPRPLASLLLPSLAACAIFLPLWLRFTAPATTARTRDLCIYGSAALGYALMTVNPGGNTFVIYAMTMAATAWAPRRAVGWALLFWALMSAQFFLQMPDWRYGLGVSIAMAMIGGMASAGILASRARERHQAVLKLSQDEVRRLAALAERERIGRDLHDALGHTLSLVVLKTQLARRLLARDTNAAEQQLAELEHAARGALDQVREAVSGIRAGGLQAEIAAARLALLSAEVKLDAQLPALELPPPLDQAFAMALREAVTNVIRHARASRVDIELRREGEGANAVWQLQISDDGVGGARQREGHRGLPGFAERLQALGGRVELDSPPGIGTRLLLSAPATLPQTEAGST</sequence>
<feature type="domain" description="Histidine kinase/HSP90-like ATPase" evidence="6">
    <location>
        <begin position="288"/>
        <end position="375"/>
    </location>
</feature>
<evidence type="ECO:0000313" key="9">
    <source>
        <dbReference type="Proteomes" id="UP000199603"/>
    </source>
</evidence>
<keyword evidence="2 8" id="KW-0418">Kinase</keyword>
<feature type="domain" description="Signal transduction histidine kinase subgroup 3 dimerisation and phosphoacceptor" evidence="7">
    <location>
        <begin position="185"/>
        <end position="250"/>
    </location>
</feature>
<feature type="transmembrane region" description="Helical" evidence="5">
    <location>
        <begin position="138"/>
        <end position="159"/>
    </location>
</feature>
<dbReference type="Pfam" id="PF02518">
    <property type="entry name" value="HATPase_c"/>
    <property type="match status" value="1"/>
</dbReference>
<dbReference type="OrthoDB" id="9797605at2"/>
<evidence type="ECO:0000313" key="8">
    <source>
        <dbReference type="EMBL" id="SDD86732.1"/>
    </source>
</evidence>
<dbReference type="InterPro" id="IPR050482">
    <property type="entry name" value="Sensor_HK_TwoCompSys"/>
</dbReference>
<feature type="transmembrane region" description="Helical" evidence="5">
    <location>
        <begin position="83"/>
        <end position="102"/>
    </location>
</feature>
<accession>A0A1G6Y8W0</accession>
<organism evidence="8 9">
    <name type="scientific">Aquimonas voraii</name>
    <dbReference type="NCBI Taxonomy" id="265719"/>
    <lineage>
        <taxon>Bacteria</taxon>
        <taxon>Pseudomonadati</taxon>
        <taxon>Pseudomonadota</taxon>
        <taxon>Gammaproteobacteria</taxon>
        <taxon>Lysobacterales</taxon>
        <taxon>Lysobacteraceae</taxon>
        <taxon>Aquimonas</taxon>
    </lineage>
</organism>
<evidence type="ECO:0000259" key="6">
    <source>
        <dbReference type="Pfam" id="PF02518"/>
    </source>
</evidence>
<dbReference type="Gene3D" id="3.30.565.10">
    <property type="entry name" value="Histidine kinase-like ATPase, C-terminal domain"/>
    <property type="match status" value="1"/>
</dbReference>
<dbReference type="InterPro" id="IPR036890">
    <property type="entry name" value="HATPase_C_sf"/>
</dbReference>
<dbReference type="PANTHER" id="PTHR24421">
    <property type="entry name" value="NITRATE/NITRITE SENSOR PROTEIN NARX-RELATED"/>
    <property type="match status" value="1"/>
</dbReference>
<keyword evidence="5" id="KW-0812">Transmembrane</keyword>
<name>A0A1G6Y8W0_9GAMM</name>
<dbReference type="SUPFAM" id="SSF55874">
    <property type="entry name" value="ATPase domain of HSP90 chaperone/DNA topoisomerase II/histidine kinase"/>
    <property type="match status" value="1"/>
</dbReference>
<evidence type="ECO:0000256" key="4">
    <source>
        <dbReference type="SAM" id="Coils"/>
    </source>
</evidence>
<keyword evidence="5" id="KW-0472">Membrane</keyword>
<dbReference type="InterPro" id="IPR011712">
    <property type="entry name" value="Sig_transdc_His_kin_sub3_dim/P"/>
</dbReference>
<dbReference type="STRING" id="265719.SAMN04488509_10932"/>
<keyword evidence="5" id="KW-1133">Transmembrane helix</keyword>
<dbReference type="GO" id="GO:0000155">
    <property type="term" value="F:phosphorelay sensor kinase activity"/>
    <property type="evidence" value="ECO:0007669"/>
    <property type="project" value="InterPro"/>
</dbReference>
<dbReference type="Pfam" id="PF07730">
    <property type="entry name" value="HisKA_3"/>
    <property type="match status" value="1"/>
</dbReference>
<keyword evidence="4" id="KW-0175">Coiled coil</keyword>
<evidence type="ECO:0000256" key="3">
    <source>
        <dbReference type="ARBA" id="ARBA00023012"/>
    </source>
</evidence>
<dbReference type="GO" id="GO:0046983">
    <property type="term" value="F:protein dimerization activity"/>
    <property type="evidence" value="ECO:0007669"/>
    <property type="project" value="InterPro"/>
</dbReference>
<evidence type="ECO:0000256" key="5">
    <source>
        <dbReference type="SAM" id="Phobius"/>
    </source>
</evidence>
<feature type="transmembrane region" description="Helical" evidence="5">
    <location>
        <begin position="20"/>
        <end position="38"/>
    </location>
</feature>
<evidence type="ECO:0000259" key="7">
    <source>
        <dbReference type="Pfam" id="PF07730"/>
    </source>
</evidence>
<keyword evidence="3" id="KW-0902">Two-component regulatory system</keyword>
<keyword evidence="9" id="KW-1185">Reference proteome</keyword>
<dbReference type="GO" id="GO:0016020">
    <property type="term" value="C:membrane"/>
    <property type="evidence" value="ECO:0007669"/>
    <property type="project" value="InterPro"/>
</dbReference>
<dbReference type="RefSeq" id="WP_091243687.1">
    <property type="nucleotide sequence ID" value="NZ_FNAG01000009.1"/>
</dbReference>
<protein>
    <submittedName>
        <fullName evidence="8">Two-component system, NarL family, sensor histidine kinase DesK</fullName>
    </submittedName>
</protein>
<dbReference type="EMBL" id="FNAG01000009">
    <property type="protein sequence ID" value="SDD86732.1"/>
    <property type="molecule type" value="Genomic_DNA"/>
</dbReference>
<dbReference type="CDD" id="cd16917">
    <property type="entry name" value="HATPase_UhpB-NarQ-NarX-like"/>
    <property type="match status" value="1"/>
</dbReference>
<gene>
    <name evidence="8" type="ORF">SAMN04488509_10932</name>
</gene>
<dbReference type="AlphaFoldDB" id="A0A1G6Y8W0"/>
<dbReference type="Proteomes" id="UP000199603">
    <property type="component" value="Unassembled WGS sequence"/>
</dbReference>
<keyword evidence="1" id="KW-0808">Transferase</keyword>
<dbReference type="Gene3D" id="1.20.5.1930">
    <property type="match status" value="1"/>
</dbReference>
<feature type="transmembrane region" description="Helical" evidence="5">
    <location>
        <begin position="114"/>
        <end position="132"/>
    </location>
</feature>
<dbReference type="InterPro" id="IPR003594">
    <property type="entry name" value="HATPase_dom"/>
</dbReference>
<feature type="coiled-coil region" evidence="4">
    <location>
        <begin position="212"/>
        <end position="239"/>
    </location>
</feature>
<reference evidence="8 9" key="1">
    <citation type="submission" date="2016-10" db="EMBL/GenBank/DDBJ databases">
        <authorList>
            <person name="de Groot N.N."/>
        </authorList>
    </citation>
    <scope>NUCLEOTIDE SEQUENCE [LARGE SCALE GENOMIC DNA]</scope>
    <source>
        <strain evidence="8 9">DSM 16957</strain>
    </source>
</reference>
<feature type="transmembrane region" description="Helical" evidence="5">
    <location>
        <begin position="45"/>
        <end position="63"/>
    </location>
</feature>
<evidence type="ECO:0000256" key="1">
    <source>
        <dbReference type="ARBA" id="ARBA00022679"/>
    </source>
</evidence>
<evidence type="ECO:0000256" key="2">
    <source>
        <dbReference type="ARBA" id="ARBA00022777"/>
    </source>
</evidence>